<dbReference type="Pfam" id="PF13568">
    <property type="entry name" value="OMP_b-brl_2"/>
    <property type="match status" value="1"/>
</dbReference>
<evidence type="ECO:0000313" key="3">
    <source>
        <dbReference type="EMBL" id="MCF2564020.1"/>
    </source>
</evidence>
<evidence type="ECO:0000256" key="1">
    <source>
        <dbReference type="SAM" id="SignalP"/>
    </source>
</evidence>
<gene>
    <name evidence="3" type="ORF">I6E12_07840</name>
</gene>
<protein>
    <submittedName>
        <fullName evidence="3">PorT family protein</fullName>
    </submittedName>
</protein>
<feature type="signal peptide" evidence="1">
    <location>
        <begin position="1"/>
        <end position="19"/>
    </location>
</feature>
<keyword evidence="1" id="KW-0732">Signal</keyword>
<comment type="caution">
    <text evidence="3">The sequence shown here is derived from an EMBL/GenBank/DDBJ whole genome shotgun (WGS) entry which is preliminary data.</text>
</comment>
<name>A0ABS9CGN5_9BACT</name>
<reference evidence="3 4" key="1">
    <citation type="submission" date="2020-12" db="EMBL/GenBank/DDBJ databases">
        <title>Whole genome sequences of gut porcine anaerobes.</title>
        <authorList>
            <person name="Kubasova T."/>
            <person name="Jahodarova E."/>
            <person name="Rychlik I."/>
        </authorList>
    </citation>
    <scope>NUCLEOTIDE SEQUENCE [LARGE SCALE GENOMIC DNA]</scope>
    <source>
        <strain evidence="3 4">An925</strain>
    </source>
</reference>
<dbReference type="Gene3D" id="2.40.160.20">
    <property type="match status" value="1"/>
</dbReference>
<dbReference type="EMBL" id="JADYTN010000015">
    <property type="protein sequence ID" value="MCF2564020.1"/>
    <property type="molecule type" value="Genomic_DNA"/>
</dbReference>
<evidence type="ECO:0000259" key="2">
    <source>
        <dbReference type="Pfam" id="PF13568"/>
    </source>
</evidence>
<organism evidence="3 4">
    <name type="scientific">Xylanibacter brevis</name>
    <dbReference type="NCBI Taxonomy" id="83231"/>
    <lineage>
        <taxon>Bacteria</taxon>
        <taxon>Pseudomonadati</taxon>
        <taxon>Bacteroidota</taxon>
        <taxon>Bacteroidia</taxon>
        <taxon>Bacteroidales</taxon>
        <taxon>Prevotellaceae</taxon>
        <taxon>Xylanibacter</taxon>
    </lineage>
</organism>
<dbReference type="InterPro" id="IPR025665">
    <property type="entry name" value="Beta-barrel_OMP_2"/>
</dbReference>
<dbReference type="RefSeq" id="WP_094389792.1">
    <property type="nucleotide sequence ID" value="NZ_JADYTN010000015.1"/>
</dbReference>
<accession>A0ABS9CGN5</accession>
<evidence type="ECO:0000313" key="4">
    <source>
        <dbReference type="Proteomes" id="UP001200470"/>
    </source>
</evidence>
<feature type="domain" description="Outer membrane protein beta-barrel" evidence="2">
    <location>
        <begin position="38"/>
        <end position="242"/>
    </location>
</feature>
<dbReference type="Proteomes" id="UP001200470">
    <property type="component" value="Unassembled WGS sequence"/>
</dbReference>
<sequence>MKKIIICSLLMMCTLWAWAGDDNQEHWSAWNKYLHNYKYYVHVGYNIGGTAPIGMPASIRTLHSYTLQPNFTLGVDAHHVISGKWGFLGGLHFENKGMRTDAGVKGYHMKIVRGGEQLEGVFTGSVVTKVDMSLITVPLQATYDLTPQVRLKLGPYVSYATAKKFEGWAYDGYLRRQEEGHEKGDPTGQKVILGHNDGERGNYDFSSDMRSWQFGIDLGADWYITKRWGVKADLSWGLTGIFKKDFDTIEQTMFPIYGTIGVIYQLK</sequence>
<keyword evidence="4" id="KW-1185">Reference proteome</keyword>
<feature type="chain" id="PRO_5046740773" evidence="1">
    <location>
        <begin position="20"/>
        <end position="267"/>
    </location>
</feature>
<proteinExistence type="predicted"/>